<gene>
    <name evidence="2" type="ORF">ISP18_09760</name>
</gene>
<evidence type="ECO:0000256" key="1">
    <source>
        <dbReference type="SAM" id="MobiDB-lite"/>
    </source>
</evidence>
<comment type="caution">
    <text evidence="2">The sequence shown here is derived from an EMBL/GenBank/DDBJ whole genome shotgun (WGS) entry which is preliminary data.</text>
</comment>
<name>A0ABW8IKT2_9GAMM</name>
<feature type="compositionally biased region" description="Low complexity" evidence="1">
    <location>
        <begin position="18"/>
        <end position="35"/>
    </location>
</feature>
<accession>A0ABW8IKT2</accession>
<dbReference type="Proteomes" id="UP001620409">
    <property type="component" value="Unassembled WGS sequence"/>
</dbReference>
<organism evidence="2 3">
    <name type="scientific">Dyella humi</name>
    <dbReference type="NCBI Taxonomy" id="1770547"/>
    <lineage>
        <taxon>Bacteria</taxon>
        <taxon>Pseudomonadati</taxon>
        <taxon>Pseudomonadota</taxon>
        <taxon>Gammaproteobacteria</taxon>
        <taxon>Lysobacterales</taxon>
        <taxon>Rhodanobacteraceae</taxon>
        <taxon>Dyella</taxon>
    </lineage>
</organism>
<protein>
    <recommendedName>
        <fullName evidence="4">Lipoprotein</fullName>
    </recommendedName>
</protein>
<reference evidence="2 3" key="1">
    <citation type="submission" date="2020-10" db="EMBL/GenBank/DDBJ databases">
        <title>Phylogeny of dyella-like bacteria.</title>
        <authorList>
            <person name="Fu J."/>
        </authorList>
    </citation>
    <scope>NUCLEOTIDE SEQUENCE [LARGE SCALE GENOMIC DNA]</scope>
    <source>
        <strain evidence="2 3">DHG40</strain>
    </source>
</reference>
<sequence length="251" mass="27833">MKRLLGIVLALLAGCGHSPQGSGSSGTASSASQGSRNIQAQPPAPLSQGDQGPKADPSTPLSDYTRADDPSWLTYVYVSRLQDPPNDDEKMKLFSPKYFNESDAFKKHDIMTADLPTVNATLEKYRKLEYFILQTEQPFGTFALLKPYDFQSQSFHIDGCGQFAYQASQGIYLKINPTPSMCDVKVVDTNVAHTIESLRANFHLKLMFTYYFFVDGIDSSKNQINATATHLHIDFQDLQQDSKTVASIDVD</sequence>
<evidence type="ECO:0000313" key="2">
    <source>
        <dbReference type="EMBL" id="MFK2854874.1"/>
    </source>
</evidence>
<keyword evidence="3" id="KW-1185">Reference proteome</keyword>
<evidence type="ECO:0000313" key="3">
    <source>
        <dbReference type="Proteomes" id="UP001620409"/>
    </source>
</evidence>
<dbReference type="EMBL" id="JADIKI010000022">
    <property type="protein sequence ID" value="MFK2854874.1"/>
    <property type="molecule type" value="Genomic_DNA"/>
</dbReference>
<feature type="region of interest" description="Disordered" evidence="1">
    <location>
        <begin position="17"/>
        <end position="66"/>
    </location>
</feature>
<dbReference type="RefSeq" id="WP_380010182.1">
    <property type="nucleotide sequence ID" value="NZ_JADIKI010000022.1"/>
</dbReference>
<evidence type="ECO:0008006" key="4">
    <source>
        <dbReference type="Google" id="ProtNLM"/>
    </source>
</evidence>
<dbReference type="PROSITE" id="PS51257">
    <property type="entry name" value="PROKAR_LIPOPROTEIN"/>
    <property type="match status" value="1"/>
</dbReference>
<proteinExistence type="predicted"/>